<comment type="caution">
    <text evidence="2">The sequence shown here is derived from an EMBL/GenBank/DDBJ whole genome shotgun (WGS) entry which is preliminary data.</text>
</comment>
<name>A0A9P5YKT1_9AGAR</name>
<accession>A0A9P5YKT1</accession>
<dbReference type="EMBL" id="MU155758">
    <property type="protein sequence ID" value="KAF9471109.1"/>
    <property type="molecule type" value="Genomic_DNA"/>
</dbReference>
<evidence type="ECO:0000313" key="3">
    <source>
        <dbReference type="Proteomes" id="UP000807469"/>
    </source>
</evidence>
<feature type="non-terminal residue" evidence="2">
    <location>
        <position position="158"/>
    </location>
</feature>
<gene>
    <name evidence="2" type="ORF">BDN70DRAFT_888453</name>
</gene>
<dbReference type="Proteomes" id="UP000807469">
    <property type="component" value="Unassembled WGS sequence"/>
</dbReference>
<feature type="region of interest" description="Disordered" evidence="1">
    <location>
        <begin position="59"/>
        <end position="107"/>
    </location>
</feature>
<dbReference type="AlphaFoldDB" id="A0A9P5YKT1"/>
<sequence length="158" mass="17414">MSTLLAVSKFLGGRIRERRGVDSTTPSVPHGAPKNLRSNCPTSSLLAWSLHLYPHSRLEGPGRTPSSNHPPMTIPCHDPPYLRTPLDENLPSNTNAPSGSAETNDMQNAELDRAKKRAQDPEQERDCALIHLKCGFWSWRTLSSPSKQSLTPNPSLLI</sequence>
<feature type="region of interest" description="Disordered" evidence="1">
    <location>
        <begin position="18"/>
        <end position="38"/>
    </location>
</feature>
<feature type="compositionally biased region" description="Polar residues" evidence="1">
    <location>
        <begin position="90"/>
        <end position="107"/>
    </location>
</feature>
<reference evidence="2" key="1">
    <citation type="submission" date="2020-11" db="EMBL/GenBank/DDBJ databases">
        <authorList>
            <consortium name="DOE Joint Genome Institute"/>
            <person name="Ahrendt S."/>
            <person name="Riley R."/>
            <person name="Andreopoulos W."/>
            <person name="Labutti K."/>
            <person name="Pangilinan J."/>
            <person name="Ruiz-Duenas F.J."/>
            <person name="Barrasa J.M."/>
            <person name="Sanchez-Garcia M."/>
            <person name="Camarero S."/>
            <person name="Miyauchi S."/>
            <person name="Serrano A."/>
            <person name="Linde D."/>
            <person name="Babiker R."/>
            <person name="Drula E."/>
            <person name="Ayuso-Fernandez I."/>
            <person name="Pacheco R."/>
            <person name="Padilla G."/>
            <person name="Ferreira P."/>
            <person name="Barriuso J."/>
            <person name="Kellner H."/>
            <person name="Castanera R."/>
            <person name="Alfaro M."/>
            <person name="Ramirez L."/>
            <person name="Pisabarro A.G."/>
            <person name="Kuo A."/>
            <person name="Tritt A."/>
            <person name="Lipzen A."/>
            <person name="He G."/>
            <person name="Yan M."/>
            <person name="Ng V."/>
            <person name="Cullen D."/>
            <person name="Martin F."/>
            <person name="Rosso M.-N."/>
            <person name="Henrissat B."/>
            <person name="Hibbett D."/>
            <person name="Martinez A.T."/>
            <person name="Grigoriev I.V."/>
        </authorList>
    </citation>
    <scope>NUCLEOTIDE SEQUENCE</scope>
    <source>
        <strain evidence="2">CIRM-BRFM 674</strain>
    </source>
</reference>
<proteinExistence type="predicted"/>
<protein>
    <submittedName>
        <fullName evidence="2">Uncharacterized protein</fullName>
    </submittedName>
</protein>
<evidence type="ECO:0000313" key="2">
    <source>
        <dbReference type="EMBL" id="KAF9471109.1"/>
    </source>
</evidence>
<organism evidence="2 3">
    <name type="scientific">Pholiota conissans</name>
    <dbReference type="NCBI Taxonomy" id="109636"/>
    <lineage>
        <taxon>Eukaryota</taxon>
        <taxon>Fungi</taxon>
        <taxon>Dikarya</taxon>
        <taxon>Basidiomycota</taxon>
        <taxon>Agaricomycotina</taxon>
        <taxon>Agaricomycetes</taxon>
        <taxon>Agaricomycetidae</taxon>
        <taxon>Agaricales</taxon>
        <taxon>Agaricineae</taxon>
        <taxon>Strophariaceae</taxon>
        <taxon>Pholiota</taxon>
    </lineage>
</organism>
<keyword evidence="3" id="KW-1185">Reference proteome</keyword>
<evidence type="ECO:0000256" key="1">
    <source>
        <dbReference type="SAM" id="MobiDB-lite"/>
    </source>
</evidence>